<dbReference type="Pfam" id="PF19404">
    <property type="entry name" value="DUF5977"/>
    <property type="match status" value="1"/>
</dbReference>
<accession>A0A5C1HVQ9</accession>
<protein>
    <recommendedName>
        <fullName evidence="1">DUF5977 domain-containing protein</fullName>
    </recommendedName>
</protein>
<organism evidence="2 3">
    <name type="scientific">Mucilaginibacter rubeus</name>
    <dbReference type="NCBI Taxonomy" id="2027860"/>
    <lineage>
        <taxon>Bacteria</taxon>
        <taxon>Pseudomonadati</taxon>
        <taxon>Bacteroidota</taxon>
        <taxon>Sphingobacteriia</taxon>
        <taxon>Sphingobacteriales</taxon>
        <taxon>Sphingobacteriaceae</taxon>
        <taxon>Mucilaginibacter</taxon>
    </lineage>
</organism>
<dbReference type="KEGG" id="mrub:DEO27_003720"/>
<feature type="domain" description="DUF5977" evidence="1">
    <location>
        <begin position="1078"/>
        <end position="1139"/>
    </location>
</feature>
<evidence type="ECO:0000313" key="3">
    <source>
        <dbReference type="Proteomes" id="UP000251402"/>
    </source>
</evidence>
<evidence type="ECO:0000259" key="1">
    <source>
        <dbReference type="Pfam" id="PF19404"/>
    </source>
</evidence>
<proteinExistence type="predicted"/>
<reference evidence="2" key="1">
    <citation type="submission" date="2019-08" db="EMBL/GenBank/DDBJ databases">
        <title>Comparative genome analysis confer to the adaptation heavy metal polluted environment.</title>
        <authorList>
            <person name="Li Y."/>
        </authorList>
    </citation>
    <scope>NUCLEOTIDE SEQUENCE [LARGE SCALE GENOMIC DNA]</scope>
    <source>
        <strain evidence="2">P1</strain>
    </source>
</reference>
<dbReference type="Proteomes" id="UP000251402">
    <property type="component" value="Chromosome"/>
</dbReference>
<dbReference type="OrthoDB" id="903892at2"/>
<sequence length="1234" mass="135015">MKPKHLGIIFVLLILADNLSAQIANSRYFIPNPFPLAPNSTAFTKYGDYKVNYYTGVPDISINLFTAKSGSLELPITLSYHASGNKVSDVASWVGLGWSVSAGGSISRKVMGMPDDDVSGLLSGSLRDYNSLDLNNNNTDIDYARDVVTGYKDSRPDIFSYDIPGHSGKFFFESTNGLKPALIPFAPISLINSGTTGQFQNAPRFKIIDEHGTVSKFGFGTNTETTTTTTSTNTKSVVSAWMLESMISQDKRDSILFSYATQNITYPSATTHYDLVTDNVSISGSCPYTMNYTPGDHHNSLVYTSVSEQALSQILFKNGKIVFEMDGAARTDISGSTYGLSKIKIYAFDFASKGYQLQKSVVFYKSYFIGTGNSRLRLDSIQVQDAAGSTMQHYRFTYNTSVTLPAYDSFAKDYWDYYNGKTTSTSLVPQMVVNASSNGVPATYTVGSSVANNRNSDSTYMQAYILQRIDFPTGGHTDFTYQTNRYYDAQHNLVQVGGLRIATVKSYDNVNATPVTKTYQYNSATFNAILQSSYFTNTQQYRYWGGSNGPGLPGIQTGSENYTTFSSNPSNDLVPFDAAVVGYPSVTEYSGTPASNTGKTEYIFRDQPDSRMTSRSGVPIIQTFFYARGQLLKKTEFKNNGAGIYQVVRREVNTYTAFPLNNHAYAGMVIDKMAWDEGPNAMGIQYAGSGAGPANNFNQFVAQNYSIPSDDNYITGTTIYNFDQTDTTKFSTSAQTFKYDNIRHQQVTRSYHVDSKGNTNISTMKYPADYLAIGQTATGNAALDTMLNRNMQAEMIEKWDTVKNVTLATNGVTAGELHNYRLYGLAIVPEKISRLRVATPLTNFVPSAISASNLSADTRYAQMISFDAYDLKSNLIQYTPRNSTPVSIIWNYNYALPVLQVKNAIPGNCAYTSFETGNTGGWTYSGAAVQDDTAPTGKMVYPLSNGSVSFSNTDLAKTFVLSYWSNSGAATVYAGSFISGTPLRLANGWTFYQHLIPANVSTISVSGSTTIDELAIYPQDAHINTYVYDCNGLTELIDPKGTISNFEYDPFQRLKNAKDWNGNIVKNYGYHNYDMTIGNDVVSGTITRNNCPAGTNPQSTSFTVAANKYYSSTKASANAEAQYDYNTNGQAYANKVCGCPVQMINFTLTNNTGLAGFQATFSGPQTLTYSFPTSGSKVVQVPAGTYSLQLPPVSPFNPHTWQLGNVRPTVTAPSANFSNVIIATGSSDSFVQVN</sequence>
<gene>
    <name evidence="2" type="ORF">DEO27_003720</name>
</gene>
<evidence type="ECO:0000313" key="2">
    <source>
        <dbReference type="EMBL" id="QEM09161.1"/>
    </source>
</evidence>
<dbReference type="AlphaFoldDB" id="A0A5C1HVQ9"/>
<keyword evidence="3" id="KW-1185">Reference proteome</keyword>
<dbReference type="EMBL" id="CP043450">
    <property type="protein sequence ID" value="QEM09161.1"/>
    <property type="molecule type" value="Genomic_DNA"/>
</dbReference>
<dbReference type="InterPro" id="IPR046020">
    <property type="entry name" value="DUF5977"/>
</dbReference>
<dbReference type="RefSeq" id="WP_112569871.1">
    <property type="nucleotide sequence ID" value="NZ_CP043450.1"/>
</dbReference>
<name>A0A5C1HVQ9_9SPHI</name>